<dbReference type="InterPro" id="IPR018234">
    <property type="entry name" value="GTP_CycHdrlase_I_CS"/>
</dbReference>
<dbReference type="NCBIfam" id="NF006826">
    <property type="entry name" value="PRK09347.1-3"/>
    <property type="match status" value="1"/>
</dbReference>
<dbReference type="GO" id="GO:0005525">
    <property type="term" value="F:GTP binding"/>
    <property type="evidence" value="ECO:0007669"/>
    <property type="project" value="TreeGrafter"/>
</dbReference>
<evidence type="ECO:0000256" key="3">
    <source>
        <dbReference type="ARBA" id="ARBA00012715"/>
    </source>
</evidence>
<dbReference type="GO" id="GO:0006729">
    <property type="term" value="P:tetrahydrobiopterin biosynthetic process"/>
    <property type="evidence" value="ECO:0007669"/>
    <property type="project" value="TreeGrafter"/>
</dbReference>
<evidence type="ECO:0000313" key="6">
    <source>
        <dbReference type="EMBL" id="SUZ58650.1"/>
    </source>
</evidence>
<dbReference type="InterPro" id="IPR001474">
    <property type="entry name" value="GTP_CycHdrlase_I"/>
</dbReference>
<organism evidence="6">
    <name type="scientific">marine metagenome</name>
    <dbReference type="NCBI Taxonomy" id="408172"/>
    <lineage>
        <taxon>unclassified sequences</taxon>
        <taxon>metagenomes</taxon>
        <taxon>ecological metagenomes</taxon>
    </lineage>
</organism>
<dbReference type="InterPro" id="IPR043134">
    <property type="entry name" value="GTP-CH-I_N"/>
</dbReference>
<dbReference type="InterPro" id="IPR043133">
    <property type="entry name" value="GTP-CH-I_C/QueF"/>
</dbReference>
<dbReference type="SUPFAM" id="SSF55620">
    <property type="entry name" value="Tetrahydrobiopterin biosynthesis enzymes-like"/>
    <property type="match status" value="1"/>
</dbReference>
<dbReference type="GO" id="GO:0003934">
    <property type="term" value="F:GTP cyclohydrolase I activity"/>
    <property type="evidence" value="ECO:0007669"/>
    <property type="project" value="UniProtKB-EC"/>
</dbReference>
<proteinExistence type="inferred from homology"/>
<dbReference type="Pfam" id="PF01227">
    <property type="entry name" value="GTP_cyclohydroI"/>
    <property type="match status" value="1"/>
</dbReference>
<evidence type="ECO:0000256" key="1">
    <source>
        <dbReference type="ARBA" id="ARBA00001052"/>
    </source>
</evidence>
<dbReference type="FunFam" id="3.30.1130.10:FF:000001">
    <property type="entry name" value="GTP cyclohydrolase 1"/>
    <property type="match status" value="1"/>
</dbReference>
<accession>A0A381NVR9</accession>
<sequence>MEIKQIELIGDNHEHFSIETPLKENAFDKSNFEKIKTIENHFRIILAELGLDLNDDSLKGTAYRVAKMYVNEIFGGLDPRNKPKISLFENKYNYNKMLIEKNINLNTTCEHHFLPIIGIAHIAYISSGKVIGLSKLNRIVKYYSDRPQVQERLTTQIYNELIAVLDTENVMVVIDAKHLCVTSRGIKDDSCSTITEMYGGDFNVYNKRNEFYKLLNSGIK</sequence>
<gene>
    <name evidence="6" type="ORF">METZ01_LOCUS11504</name>
</gene>
<dbReference type="UniPathway" id="UPA00848">
    <property type="reaction ID" value="UER00151"/>
</dbReference>
<dbReference type="HAMAP" id="MF_00223">
    <property type="entry name" value="FolE"/>
    <property type="match status" value="1"/>
</dbReference>
<dbReference type="EMBL" id="UINC01000632">
    <property type="protein sequence ID" value="SUZ58650.1"/>
    <property type="molecule type" value="Genomic_DNA"/>
</dbReference>
<dbReference type="NCBIfam" id="TIGR00063">
    <property type="entry name" value="folE"/>
    <property type="match status" value="1"/>
</dbReference>
<dbReference type="GO" id="GO:0005737">
    <property type="term" value="C:cytoplasm"/>
    <property type="evidence" value="ECO:0007669"/>
    <property type="project" value="TreeGrafter"/>
</dbReference>
<evidence type="ECO:0000256" key="2">
    <source>
        <dbReference type="ARBA" id="ARBA00005080"/>
    </source>
</evidence>
<dbReference type="InterPro" id="IPR020602">
    <property type="entry name" value="GTP_CycHdrlase_I_dom"/>
</dbReference>
<evidence type="ECO:0000259" key="5">
    <source>
        <dbReference type="Pfam" id="PF01227"/>
    </source>
</evidence>
<name>A0A381NVR9_9ZZZZ</name>
<dbReference type="AlphaFoldDB" id="A0A381NVR9"/>
<dbReference type="Gene3D" id="3.30.1130.10">
    <property type="match status" value="1"/>
</dbReference>
<dbReference type="PANTHER" id="PTHR11109:SF7">
    <property type="entry name" value="GTP CYCLOHYDROLASE 1"/>
    <property type="match status" value="1"/>
</dbReference>
<dbReference type="GO" id="GO:0008270">
    <property type="term" value="F:zinc ion binding"/>
    <property type="evidence" value="ECO:0007669"/>
    <property type="project" value="TreeGrafter"/>
</dbReference>
<dbReference type="EC" id="3.5.4.16" evidence="3"/>
<reference evidence="6" key="1">
    <citation type="submission" date="2018-05" db="EMBL/GenBank/DDBJ databases">
        <authorList>
            <person name="Lanie J.A."/>
            <person name="Ng W.-L."/>
            <person name="Kazmierczak K.M."/>
            <person name="Andrzejewski T.M."/>
            <person name="Davidsen T.M."/>
            <person name="Wayne K.J."/>
            <person name="Tettelin H."/>
            <person name="Glass J.I."/>
            <person name="Rusch D."/>
            <person name="Podicherti R."/>
            <person name="Tsui H.-C.T."/>
            <person name="Winkler M.E."/>
        </authorList>
    </citation>
    <scope>NUCLEOTIDE SEQUENCE</scope>
</reference>
<evidence type="ECO:0000256" key="4">
    <source>
        <dbReference type="ARBA" id="ARBA00022801"/>
    </source>
</evidence>
<comment type="catalytic activity">
    <reaction evidence="1">
        <text>GTP + H2O = 7,8-dihydroneopterin 3'-triphosphate + formate + H(+)</text>
        <dbReference type="Rhea" id="RHEA:17473"/>
        <dbReference type="ChEBI" id="CHEBI:15377"/>
        <dbReference type="ChEBI" id="CHEBI:15378"/>
        <dbReference type="ChEBI" id="CHEBI:15740"/>
        <dbReference type="ChEBI" id="CHEBI:37565"/>
        <dbReference type="ChEBI" id="CHEBI:58462"/>
        <dbReference type="EC" id="3.5.4.16"/>
    </reaction>
</comment>
<protein>
    <recommendedName>
        <fullName evidence="3">GTP cyclohydrolase I</fullName>
        <ecNumber evidence="3">3.5.4.16</ecNumber>
    </recommendedName>
</protein>
<keyword evidence="4" id="KW-0378">Hydrolase</keyword>
<feature type="domain" description="GTP cyclohydrolase I" evidence="5">
    <location>
        <begin position="38"/>
        <end position="215"/>
    </location>
</feature>
<dbReference type="GO" id="GO:0046654">
    <property type="term" value="P:tetrahydrofolate biosynthetic process"/>
    <property type="evidence" value="ECO:0007669"/>
    <property type="project" value="InterPro"/>
</dbReference>
<dbReference type="PROSITE" id="PS00860">
    <property type="entry name" value="GTP_CYCLOHYDROL_1_2"/>
    <property type="match status" value="1"/>
</dbReference>
<dbReference type="Gene3D" id="1.10.286.10">
    <property type="match status" value="1"/>
</dbReference>
<dbReference type="PANTHER" id="PTHR11109">
    <property type="entry name" value="GTP CYCLOHYDROLASE I"/>
    <property type="match status" value="1"/>
</dbReference>
<comment type="pathway">
    <text evidence="2">Cofactor biosynthesis; 7,8-dihydroneopterin triphosphate biosynthesis; 7,8-dihydroneopterin triphosphate from GTP: step 1/1.</text>
</comment>
<dbReference type="NCBIfam" id="NF006824">
    <property type="entry name" value="PRK09347.1-1"/>
    <property type="match status" value="1"/>
</dbReference>